<evidence type="ECO:0000313" key="4">
    <source>
        <dbReference type="Proteomes" id="UP000238823"/>
    </source>
</evidence>
<comment type="caution">
    <text evidence="3">The sequence shown here is derived from an EMBL/GenBank/DDBJ whole genome shotgun (WGS) entry which is preliminary data.</text>
</comment>
<evidence type="ECO:0000259" key="2">
    <source>
        <dbReference type="Pfam" id="PF13439"/>
    </source>
</evidence>
<dbReference type="EMBL" id="PVNL01000117">
    <property type="protein sequence ID" value="PRQ01226.1"/>
    <property type="molecule type" value="Genomic_DNA"/>
</dbReference>
<organism evidence="3 4">
    <name type="scientific">Enhygromyxa salina</name>
    <dbReference type="NCBI Taxonomy" id="215803"/>
    <lineage>
        <taxon>Bacteria</taxon>
        <taxon>Pseudomonadati</taxon>
        <taxon>Myxococcota</taxon>
        <taxon>Polyangia</taxon>
        <taxon>Nannocystales</taxon>
        <taxon>Nannocystaceae</taxon>
        <taxon>Enhygromyxa</taxon>
    </lineage>
</organism>
<dbReference type="PANTHER" id="PTHR45947">
    <property type="entry name" value="SULFOQUINOVOSYL TRANSFERASE SQD2"/>
    <property type="match status" value="1"/>
</dbReference>
<proteinExistence type="predicted"/>
<dbReference type="GO" id="GO:0043750">
    <property type="term" value="F:phosphatidylinositol alpha-mannosyltransferase activity"/>
    <property type="evidence" value="ECO:0007669"/>
    <property type="project" value="UniProtKB-EC"/>
</dbReference>
<protein>
    <submittedName>
        <fullName evidence="3">GDP-mannose-dependent alpha-(1-6)-phosphatidylinositol monomannoside mannosyltransferase</fullName>
        <ecNumber evidence="3">2.4.1.345</ecNumber>
    </submittedName>
</protein>
<reference evidence="3 4" key="1">
    <citation type="submission" date="2018-03" db="EMBL/GenBank/DDBJ databases">
        <title>Draft Genome Sequences of the Obligatory Marine Myxobacteria Enhygromyxa salina SWB007.</title>
        <authorList>
            <person name="Poehlein A."/>
            <person name="Moghaddam J.A."/>
            <person name="Harms H."/>
            <person name="Alanjari M."/>
            <person name="Koenig G.M."/>
            <person name="Daniel R."/>
            <person name="Schaeberle T.F."/>
        </authorList>
    </citation>
    <scope>NUCLEOTIDE SEQUENCE [LARGE SCALE GENOMIC DNA]</scope>
    <source>
        <strain evidence="3 4">SWB007</strain>
    </source>
</reference>
<dbReference type="InterPro" id="IPR028098">
    <property type="entry name" value="Glyco_trans_4-like_N"/>
</dbReference>
<dbReference type="Pfam" id="PF13439">
    <property type="entry name" value="Glyco_transf_4"/>
    <property type="match status" value="1"/>
</dbReference>
<accession>A0A2S9Y879</accession>
<dbReference type="Gene3D" id="3.40.50.2000">
    <property type="entry name" value="Glycogen Phosphorylase B"/>
    <property type="match status" value="2"/>
</dbReference>
<dbReference type="Proteomes" id="UP000238823">
    <property type="component" value="Unassembled WGS sequence"/>
</dbReference>
<feature type="domain" description="Glycosyl transferase family 1" evidence="1">
    <location>
        <begin position="211"/>
        <end position="360"/>
    </location>
</feature>
<evidence type="ECO:0000313" key="3">
    <source>
        <dbReference type="EMBL" id="PRQ01226.1"/>
    </source>
</evidence>
<feature type="domain" description="Glycosyltransferase subfamily 4-like N-terminal" evidence="2">
    <location>
        <begin position="16"/>
        <end position="191"/>
    </location>
</feature>
<gene>
    <name evidence="3" type="primary">pimB</name>
    <name evidence="3" type="ORF">ENSA7_58310</name>
</gene>
<dbReference type="PANTHER" id="PTHR45947:SF3">
    <property type="entry name" value="SULFOQUINOVOSYL TRANSFERASE SQD2"/>
    <property type="match status" value="1"/>
</dbReference>
<keyword evidence="3" id="KW-0328">Glycosyltransferase</keyword>
<dbReference type="SUPFAM" id="SSF53756">
    <property type="entry name" value="UDP-Glycosyltransferase/glycogen phosphorylase"/>
    <property type="match status" value="1"/>
</dbReference>
<dbReference type="RefSeq" id="WP_181234234.1">
    <property type="nucleotide sequence ID" value="NZ_PVNL01000117.1"/>
</dbReference>
<dbReference type="Pfam" id="PF00534">
    <property type="entry name" value="Glycos_transf_1"/>
    <property type="match status" value="1"/>
</dbReference>
<dbReference type="InterPro" id="IPR050194">
    <property type="entry name" value="Glycosyltransferase_grp1"/>
</dbReference>
<dbReference type="InterPro" id="IPR001296">
    <property type="entry name" value="Glyco_trans_1"/>
</dbReference>
<name>A0A2S9Y879_9BACT</name>
<dbReference type="EC" id="2.4.1.345" evidence="3"/>
<keyword evidence="3" id="KW-0808">Transferase</keyword>
<sequence length="405" mass="45300">MLTVLDVNNFWSPTGGGVRRYELEKARVLGARDDVRFVFALPGKTTKREQISENVVFEHIGDSVPSRGQYRNIVISRGLRRVVERHRPDVIECGSPIFLPPLVRLAAAAIDPAPALVGFWHADFPRTYTGLGMRLLHPALEPYGEQFGWWWMRRAFRRFDAIFVASRWVGRNLQRNGLERLYYTPLGVDTDTFSPQRRDPELVARFRGGASDRAILLFPHRFSEEKGLRNLLSAYAILRERVSPVPALVFAGTGPEQDLVEQAAREHDHVHFVGYLDSREQLAAHFASCDICPCLSKFETFGLSTAEALASGLSVVAANEGCAGELVEDCEGGLTVPYNDAPALAEAIASLIEDGQFEARAQRGVAYAKQLSWDATFERELRFYREIIERKRGGLPVETGFHGLG</sequence>
<dbReference type="AlphaFoldDB" id="A0A2S9Y879"/>
<evidence type="ECO:0000259" key="1">
    <source>
        <dbReference type="Pfam" id="PF00534"/>
    </source>
</evidence>